<dbReference type="GO" id="GO:0006260">
    <property type="term" value="P:DNA replication"/>
    <property type="evidence" value="ECO:0007669"/>
    <property type="project" value="TreeGrafter"/>
</dbReference>
<gene>
    <name evidence="2" type="ORF">FZZ93_05675</name>
</gene>
<reference evidence="2 3" key="1">
    <citation type="submission" date="2019-08" db="EMBL/GenBank/DDBJ databases">
        <title>Draft Genome Sequence of Halomonas eurihalina Isolated from Preserved Hide-surface.</title>
        <authorList>
            <person name="Hussain S.A."/>
            <person name="Xu A."/>
            <person name="Sarker M."/>
            <person name="Sommers C."/>
        </authorList>
    </citation>
    <scope>NUCLEOTIDE SEQUENCE [LARGE SCALE GENOMIC DNA]</scope>
    <source>
        <strain evidence="2 3">MS1</strain>
    </source>
</reference>
<proteinExistence type="predicted"/>
<sequence length="276" mass="30929">MGQPMTTTHEVRGHLKNVLAGQARNRQGNCRIHGAFTETLMPNDQWSGCPECLEEGKAQQRQAEQRDRAGQTRAAKLEQLREGAMIPRRFQQRTLENFATDGHDGKAFALAASRRYVERFEDRFAQGGGMVMSGSVGTGKSHLAYGIGNALLDQGYRVMGIDVYELIDLIKERAFSQKGGSEREAIKAFVAPLDLLILDEVGAQLGTEWERLMLFKIINERYKQMLPTVLISNCDAKELENYLGERVVDRMNEGGGMTLVMDWPSYRTPTDNQGRA</sequence>
<dbReference type="Pfam" id="PF01695">
    <property type="entry name" value="IstB_IS21"/>
    <property type="match status" value="1"/>
</dbReference>
<dbReference type="OrthoDB" id="9773429at2"/>
<evidence type="ECO:0000313" key="3">
    <source>
        <dbReference type="Proteomes" id="UP000324260"/>
    </source>
</evidence>
<dbReference type="EMBL" id="VTPU01000004">
    <property type="protein sequence ID" value="TZG40536.1"/>
    <property type="molecule type" value="Genomic_DNA"/>
</dbReference>
<dbReference type="AlphaFoldDB" id="A0A5D9D9V1"/>
<dbReference type="SMART" id="SM00382">
    <property type="entry name" value="AAA"/>
    <property type="match status" value="1"/>
</dbReference>
<dbReference type="InterPro" id="IPR003593">
    <property type="entry name" value="AAA+_ATPase"/>
</dbReference>
<dbReference type="InterPro" id="IPR027417">
    <property type="entry name" value="P-loop_NTPase"/>
</dbReference>
<dbReference type="GO" id="GO:0005524">
    <property type="term" value="F:ATP binding"/>
    <property type="evidence" value="ECO:0007669"/>
    <property type="project" value="UniProtKB-KW"/>
</dbReference>
<keyword evidence="2" id="KW-0067">ATP-binding</keyword>
<protein>
    <submittedName>
        <fullName evidence="2">ATP-binding protein</fullName>
    </submittedName>
</protein>
<keyword evidence="3" id="KW-1185">Reference proteome</keyword>
<accession>A0A5D9D9V1</accession>
<feature type="domain" description="AAA+ ATPase" evidence="1">
    <location>
        <begin position="126"/>
        <end position="252"/>
    </location>
</feature>
<evidence type="ECO:0000259" key="1">
    <source>
        <dbReference type="SMART" id="SM00382"/>
    </source>
</evidence>
<dbReference type="CDD" id="cd00009">
    <property type="entry name" value="AAA"/>
    <property type="match status" value="1"/>
</dbReference>
<organism evidence="2 3">
    <name type="scientific">Halomonas eurihalina</name>
    <dbReference type="NCBI Taxonomy" id="42566"/>
    <lineage>
        <taxon>Bacteria</taxon>
        <taxon>Pseudomonadati</taxon>
        <taxon>Pseudomonadota</taxon>
        <taxon>Gammaproteobacteria</taxon>
        <taxon>Oceanospirillales</taxon>
        <taxon>Halomonadaceae</taxon>
        <taxon>Halomonas</taxon>
    </lineage>
</organism>
<evidence type="ECO:0000313" key="2">
    <source>
        <dbReference type="EMBL" id="TZG40536.1"/>
    </source>
</evidence>
<dbReference type="Proteomes" id="UP000324260">
    <property type="component" value="Unassembled WGS sequence"/>
</dbReference>
<dbReference type="SUPFAM" id="SSF52540">
    <property type="entry name" value="P-loop containing nucleoside triphosphate hydrolases"/>
    <property type="match status" value="1"/>
</dbReference>
<dbReference type="PANTHER" id="PTHR30050:SF4">
    <property type="entry name" value="ATP-BINDING PROTEIN RV3427C IN INSERTION SEQUENCE-RELATED"/>
    <property type="match status" value="1"/>
</dbReference>
<dbReference type="InterPro" id="IPR002611">
    <property type="entry name" value="IstB_ATP-bd"/>
</dbReference>
<dbReference type="Gene3D" id="3.40.50.300">
    <property type="entry name" value="P-loop containing nucleotide triphosphate hydrolases"/>
    <property type="match status" value="1"/>
</dbReference>
<dbReference type="PANTHER" id="PTHR30050">
    <property type="entry name" value="CHROMOSOMAL REPLICATION INITIATOR PROTEIN DNAA"/>
    <property type="match status" value="1"/>
</dbReference>
<name>A0A5D9D9V1_HALER</name>
<comment type="caution">
    <text evidence="2">The sequence shown here is derived from an EMBL/GenBank/DDBJ whole genome shotgun (WGS) entry which is preliminary data.</text>
</comment>
<keyword evidence="2" id="KW-0547">Nucleotide-binding</keyword>